<evidence type="ECO:0000256" key="1">
    <source>
        <dbReference type="SAM" id="MobiDB-lite"/>
    </source>
</evidence>
<dbReference type="Proteomes" id="UP001552299">
    <property type="component" value="Unassembled WGS sequence"/>
</dbReference>
<dbReference type="AlphaFoldDB" id="A0ABD0VUG5"/>
<protein>
    <submittedName>
        <fullName evidence="2">Uncharacterized protein</fullName>
    </submittedName>
</protein>
<name>A0ABD0VUG5_DENTH</name>
<accession>A0ABD0VUG5</accession>
<dbReference type="EMBL" id="JANQDX010000001">
    <property type="protein sequence ID" value="KAL0928774.1"/>
    <property type="molecule type" value="Genomic_DNA"/>
</dbReference>
<organism evidence="2 3">
    <name type="scientific">Dendrobium thyrsiflorum</name>
    <name type="common">Pinecone-like raceme dendrobium</name>
    <name type="synonym">Orchid</name>
    <dbReference type="NCBI Taxonomy" id="117978"/>
    <lineage>
        <taxon>Eukaryota</taxon>
        <taxon>Viridiplantae</taxon>
        <taxon>Streptophyta</taxon>
        <taxon>Embryophyta</taxon>
        <taxon>Tracheophyta</taxon>
        <taxon>Spermatophyta</taxon>
        <taxon>Magnoliopsida</taxon>
        <taxon>Liliopsida</taxon>
        <taxon>Asparagales</taxon>
        <taxon>Orchidaceae</taxon>
        <taxon>Epidendroideae</taxon>
        <taxon>Malaxideae</taxon>
        <taxon>Dendrobiinae</taxon>
        <taxon>Dendrobium</taxon>
    </lineage>
</organism>
<sequence length="273" mass="31240">MAASQLFFLHLPSSSREPMSFSLSLVMAENCLPFPTFQQRKRTYVLFHPPGEGREPNTMLKNFTREPPEEMGGNLKKKRRSSLWATLCVCVVSQFQSHSLRLNKRKSYRLLTDFLFYQALKSSVCLMYDSPEIKQINGLDSPQDLQPVVARCSRLTSLLTSDSGRFPFHGTENARALFDVWKQGQGGKRRVISQGREIKQHRKITNLGSKVKGSVLSYTLLAVRSYPLYSNPPAGSFRRPTDFWRPRWDRFLSPSLDLVLFPLVCTPDLVFLS</sequence>
<evidence type="ECO:0000313" key="3">
    <source>
        <dbReference type="Proteomes" id="UP001552299"/>
    </source>
</evidence>
<proteinExistence type="predicted"/>
<gene>
    <name evidence="2" type="ORF">M5K25_000696</name>
</gene>
<feature type="region of interest" description="Disordered" evidence="1">
    <location>
        <begin position="56"/>
        <end position="75"/>
    </location>
</feature>
<reference evidence="2 3" key="1">
    <citation type="journal article" date="2024" name="Plant Biotechnol. J.">
        <title>Dendrobium thyrsiflorum genome and its molecular insights into genes involved in important horticultural traits.</title>
        <authorList>
            <person name="Chen B."/>
            <person name="Wang J.Y."/>
            <person name="Zheng P.J."/>
            <person name="Li K.L."/>
            <person name="Liang Y.M."/>
            <person name="Chen X.F."/>
            <person name="Zhang C."/>
            <person name="Zhao X."/>
            <person name="He X."/>
            <person name="Zhang G.Q."/>
            <person name="Liu Z.J."/>
            <person name="Xu Q."/>
        </authorList>
    </citation>
    <scope>NUCLEOTIDE SEQUENCE [LARGE SCALE GENOMIC DNA]</scope>
    <source>
        <strain evidence="2">GZMU011</strain>
    </source>
</reference>
<keyword evidence="3" id="KW-1185">Reference proteome</keyword>
<comment type="caution">
    <text evidence="2">The sequence shown here is derived from an EMBL/GenBank/DDBJ whole genome shotgun (WGS) entry which is preliminary data.</text>
</comment>
<evidence type="ECO:0000313" key="2">
    <source>
        <dbReference type="EMBL" id="KAL0928774.1"/>
    </source>
</evidence>